<accession>A0A511MD71</accession>
<proteinExistence type="predicted"/>
<evidence type="ECO:0000313" key="2">
    <source>
        <dbReference type="EMBL" id="GEM38421.1"/>
    </source>
</evidence>
<keyword evidence="3" id="KW-1185">Reference proteome</keyword>
<feature type="compositionally biased region" description="Polar residues" evidence="1">
    <location>
        <begin position="1"/>
        <end position="15"/>
    </location>
</feature>
<protein>
    <submittedName>
        <fullName evidence="2">Uncharacterized protein</fullName>
    </submittedName>
</protein>
<organism evidence="2 3">
    <name type="scientific">Nocardia ninae NBRC 108245</name>
    <dbReference type="NCBI Taxonomy" id="1210091"/>
    <lineage>
        <taxon>Bacteria</taxon>
        <taxon>Bacillati</taxon>
        <taxon>Actinomycetota</taxon>
        <taxon>Actinomycetes</taxon>
        <taxon>Mycobacteriales</taxon>
        <taxon>Nocardiaceae</taxon>
        <taxon>Nocardia</taxon>
    </lineage>
</organism>
<reference evidence="2 3" key="1">
    <citation type="submission" date="2019-07" db="EMBL/GenBank/DDBJ databases">
        <title>Whole genome shotgun sequence of Nocardia ninae NBRC 108245.</title>
        <authorList>
            <person name="Hosoyama A."/>
            <person name="Uohara A."/>
            <person name="Ohji S."/>
            <person name="Ichikawa N."/>
        </authorList>
    </citation>
    <scope>NUCLEOTIDE SEQUENCE [LARGE SCALE GENOMIC DNA]</scope>
    <source>
        <strain evidence="2 3">NBRC 108245</strain>
    </source>
</reference>
<feature type="compositionally biased region" description="Acidic residues" evidence="1">
    <location>
        <begin position="29"/>
        <end position="40"/>
    </location>
</feature>
<name>A0A511MD71_9NOCA</name>
<comment type="caution">
    <text evidence="2">The sequence shown here is derived from an EMBL/GenBank/DDBJ whole genome shotgun (WGS) entry which is preliminary data.</text>
</comment>
<gene>
    <name evidence="2" type="ORF">NN4_29400</name>
</gene>
<dbReference type="EMBL" id="BJXA01000015">
    <property type="protein sequence ID" value="GEM38421.1"/>
    <property type="molecule type" value="Genomic_DNA"/>
</dbReference>
<evidence type="ECO:0000313" key="3">
    <source>
        <dbReference type="Proteomes" id="UP000321424"/>
    </source>
</evidence>
<feature type="region of interest" description="Disordered" evidence="1">
    <location>
        <begin position="1"/>
        <end position="53"/>
    </location>
</feature>
<evidence type="ECO:0000256" key="1">
    <source>
        <dbReference type="SAM" id="MobiDB-lite"/>
    </source>
</evidence>
<feature type="region of interest" description="Disordered" evidence="1">
    <location>
        <begin position="539"/>
        <end position="571"/>
    </location>
</feature>
<sequence length="789" mass="85339">MSTVAESSIFASPESTPDPGGWPTREDVFAEEVGDTEYDGETGWRNADSATEVGETGYAGAESSETYTYGAAYGQEDGDLEAENEVVYFEDAADRAAAEEADFEASGYEYAGYEAADYEDAEAEAADSEYGGYEASGYETADPEAAGYEYAGYEASNYEDAEPEAASYGYAGYEAADHEDADLEASGYENADSEAAGYESAGYGVGGYETAHYEEADYENADYGEADYENADYAEVDYEAADYEDSPPTPVTPGRLIVKRHPLLRTHAGTPPDLLLEWNGMVDPSVVDVVVHLHGYAGQGAAMNIVKHKKPISGLDFTDPAKPSVAGRTTPTLLILPRGHHQPKGNPARYTFPALTKPDALQRLVDDALARFGAATGTTVRRNRLILTAHSGGGAALMAILGHTDPDEVHSFDALYNDPKALIAWARKRMAAGTGALRVLYRPGEGTARASERVAAAVRGAASPNFRVERTRVPHNDIPRRFGWQLLADASADLRGGVLAGESSDELWTPQEGDGEYWGETAWEAEDYLGESPSHECGCRGKESESSEAPCPAKPSRRSLGKCRPAQDDCKPEAPWSEMQKRFRKRCSLTTHRLDPKSAIDCACAFGDPRDVAIFSMARVVAAGPLAARLFAHFLGASGTEVTIDVADMIKRSAGVREKIRKSMARGGSTGVTRIEQSEYRDSELQFAYGAIDCVQWRVLPPVAKDWRKKQGTRIEISMLDYYEFHPARPGVSQCAHAACVELVARGQAKNFWTSGSAVVTLADLGARAPAPAPARPRERRTVVYQNTY</sequence>
<dbReference type="Proteomes" id="UP000321424">
    <property type="component" value="Unassembled WGS sequence"/>
</dbReference>
<dbReference type="AlphaFoldDB" id="A0A511MD71"/>